<proteinExistence type="predicted"/>
<dbReference type="PROSITE" id="PS50801">
    <property type="entry name" value="STAS"/>
    <property type="match status" value="1"/>
</dbReference>
<dbReference type="AlphaFoldDB" id="A0A7H0HMF3"/>
<dbReference type="EMBL" id="CP060825">
    <property type="protein sequence ID" value="QNP61719.1"/>
    <property type="molecule type" value="Genomic_DNA"/>
</dbReference>
<organism evidence="2 3">
    <name type="scientific">Streptomyces genisteinicus</name>
    <dbReference type="NCBI Taxonomy" id="2768068"/>
    <lineage>
        <taxon>Bacteria</taxon>
        <taxon>Bacillati</taxon>
        <taxon>Actinomycetota</taxon>
        <taxon>Actinomycetes</taxon>
        <taxon>Kitasatosporales</taxon>
        <taxon>Streptomycetaceae</taxon>
        <taxon>Streptomyces</taxon>
    </lineage>
</organism>
<name>A0A7H0HMF3_9ACTN</name>
<accession>A0A7H0HMF3</accession>
<reference evidence="2 3" key="1">
    <citation type="submission" date="2020-08" db="EMBL/GenBank/DDBJ databases">
        <title>A novel species.</title>
        <authorList>
            <person name="Gao J."/>
        </authorList>
    </citation>
    <scope>NUCLEOTIDE SEQUENCE [LARGE SCALE GENOMIC DNA]</scope>
    <source>
        <strain evidence="2 3">CRPJ-33</strain>
    </source>
</reference>
<evidence type="ECO:0000259" key="1">
    <source>
        <dbReference type="PROSITE" id="PS50801"/>
    </source>
</evidence>
<dbReference type="InterPro" id="IPR036513">
    <property type="entry name" value="STAS_dom_sf"/>
</dbReference>
<dbReference type="InterPro" id="IPR058548">
    <property type="entry name" value="MlaB-like_STAS"/>
</dbReference>
<sequence length="127" mass="13626">MTTHPDDILQLTVTTAADGGVCLRLAGELDWESAADLVESVRDHLGRTPVRLPVHVDCAQLTVCDSTGLSALLMVHRDVTASGAVLRLENRPAFLDRMLTLTGTLDHLTGSLPPAGRLEDDGTDFPR</sequence>
<feature type="domain" description="STAS" evidence="1">
    <location>
        <begin position="10"/>
        <end position="108"/>
    </location>
</feature>
<dbReference type="SUPFAM" id="SSF52091">
    <property type="entry name" value="SpoIIaa-like"/>
    <property type="match status" value="1"/>
</dbReference>
<protein>
    <submittedName>
        <fullName evidence="2">STAS domain-containing protein</fullName>
    </submittedName>
</protein>
<evidence type="ECO:0000313" key="3">
    <source>
        <dbReference type="Proteomes" id="UP000516230"/>
    </source>
</evidence>
<dbReference type="RefSeq" id="WP_187738924.1">
    <property type="nucleotide sequence ID" value="NZ_CP060825.1"/>
</dbReference>
<gene>
    <name evidence="2" type="ORF">IAG43_01435</name>
</gene>
<dbReference type="Gene3D" id="3.30.750.24">
    <property type="entry name" value="STAS domain"/>
    <property type="match status" value="1"/>
</dbReference>
<keyword evidence="3" id="KW-1185">Reference proteome</keyword>
<dbReference type="InterPro" id="IPR002645">
    <property type="entry name" value="STAS_dom"/>
</dbReference>
<dbReference type="CDD" id="cd07043">
    <property type="entry name" value="STAS_anti-anti-sigma_factors"/>
    <property type="match status" value="1"/>
</dbReference>
<dbReference type="Proteomes" id="UP000516230">
    <property type="component" value="Chromosome"/>
</dbReference>
<dbReference type="KEGG" id="sgj:IAG43_01435"/>
<evidence type="ECO:0000313" key="2">
    <source>
        <dbReference type="EMBL" id="QNP61719.1"/>
    </source>
</evidence>
<dbReference type="Pfam" id="PF13466">
    <property type="entry name" value="STAS_2"/>
    <property type="match status" value="1"/>
</dbReference>